<dbReference type="EMBL" id="JASAOF010000031">
    <property type="protein sequence ID" value="MDI2032561.1"/>
    <property type="molecule type" value="Genomic_DNA"/>
</dbReference>
<evidence type="ECO:0000256" key="3">
    <source>
        <dbReference type="ARBA" id="ARBA00023015"/>
    </source>
</evidence>
<feature type="domain" description="Response regulatory" evidence="8">
    <location>
        <begin position="4"/>
        <end position="118"/>
    </location>
</feature>
<evidence type="ECO:0000256" key="6">
    <source>
        <dbReference type="PROSITE-ProRule" id="PRU00169"/>
    </source>
</evidence>
<evidence type="ECO:0000313" key="11">
    <source>
        <dbReference type="Proteomes" id="UP001237595"/>
    </source>
</evidence>
<keyword evidence="11" id="KW-1185">Reference proteome</keyword>
<keyword evidence="5" id="KW-0804">Transcription</keyword>
<evidence type="ECO:0000256" key="4">
    <source>
        <dbReference type="ARBA" id="ARBA00023125"/>
    </source>
</evidence>
<gene>
    <name evidence="10" type="ORF">QFW96_28335</name>
</gene>
<evidence type="ECO:0000256" key="5">
    <source>
        <dbReference type="ARBA" id="ARBA00023163"/>
    </source>
</evidence>
<feature type="domain" description="OmpR/PhoB-type" evidence="9">
    <location>
        <begin position="127"/>
        <end position="225"/>
    </location>
</feature>
<evidence type="ECO:0000259" key="9">
    <source>
        <dbReference type="PROSITE" id="PS51755"/>
    </source>
</evidence>
<dbReference type="PROSITE" id="PS51755">
    <property type="entry name" value="OMPR_PHOB"/>
    <property type="match status" value="1"/>
</dbReference>
<dbReference type="Gene3D" id="1.10.10.10">
    <property type="entry name" value="Winged helix-like DNA-binding domain superfamily/Winged helix DNA-binding domain"/>
    <property type="match status" value="1"/>
</dbReference>
<organism evidence="10 11">
    <name type="scientific">Saccharopolyspora ipomoeae</name>
    <dbReference type="NCBI Taxonomy" id="3042027"/>
    <lineage>
        <taxon>Bacteria</taxon>
        <taxon>Bacillati</taxon>
        <taxon>Actinomycetota</taxon>
        <taxon>Actinomycetes</taxon>
        <taxon>Pseudonocardiales</taxon>
        <taxon>Pseudonocardiaceae</taxon>
        <taxon>Saccharopolyspora</taxon>
    </lineage>
</organism>
<reference evidence="10 11" key="1">
    <citation type="submission" date="2023-04" db="EMBL/GenBank/DDBJ databases">
        <title>Draft genome sequence of Saccharopolyspora sp. TS4A08 isolated from sweet potato rhizospheric soil.</title>
        <authorList>
            <person name="Suksaard P."/>
            <person name="Duangmal K."/>
        </authorList>
    </citation>
    <scope>NUCLEOTIDE SEQUENCE [LARGE SCALE GENOMIC DNA]</scope>
    <source>
        <strain evidence="10 11">TS4A08</strain>
    </source>
</reference>
<proteinExistence type="predicted"/>
<accession>A0ABT6PYU3</accession>
<dbReference type="SMART" id="SM00862">
    <property type="entry name" value="Trans_reg_C"/>
    <property type="match status" value="1"/>
</dbReference>
<dbReference type="Gene3D" id="3.40.50.2300">
    <property type="match status" value="1"/>
</dbReference>
<keyword evidence="4 7" id="KW-0238">DNA-binding</keyword>
<keyword evidence="1 6" id="KW-0597">Phosphoprotein</keyword>
<dbReference type="InterPro" id="IPR001867">
    <property type="entry name" value="OmpR/PhoB-type_DNA-bd"/>
</dbReference>
<dbReference type="PANTHER" id="PTHR48111:SF1">
    <property type="entry name" value="TWO-COMPONENT RESPONSE REGULATOR ORR33"/>
    <property type="match status" value="1"/>
</dbReference>
<feature type="modified residue" description="4-aspartylphosphate" evidence="6">
    <location>
        <position position="53"/>
    </location>
</feature>
<feature type="DNA-binding region" description="OmpR/PhoB-type" evidence="7">
    <location>
        <begin position="127"/>
        <end position="225"/>
    </location>
</feature>
<evidence type="ECO:0000259" key="8">
    <source>
        <dbReference type="PROSITE" id="PS50110"/>
    </source>
</evidence>
<dbReference type="SMART" id="SM00448">
    <property type="entry name" value="REC"/>
    <property type="match status" value="1"/>
</dbReference>
<protein>
    <submittedName>
        <fullName evidence="10">Response regulator transcription factor</fullName>
    </submittedName>
</protein>
<evidence type="ECO:0000313" key="10">
    <source>
        <dbReference type="EMBL" id="MDI2032561.1"/>
    </source>
</evidence>
<keyword evidence="2" id="KW-0902">Two-component regulatory system</keyword>
<dbReference type="RefSeq" id="WP_281458807.1">
    <property type="nucleotide sequence ID" value="NZ_JASAOF010000031.1"/>
</dbReference>
<dbReference type="InterPro" id="IPR039420">
    <property type="entry name" value="WalR-like"/>
</dbReference>
<sequence length="227" mass="24780">MLPRVLVVDDEPGVRTALRRGLSAEGMEVSVAADGPEALRLATTGAFDVVLLDVMLPGMSGYRVLEKMREQDVSTPVLLISAKSGEVDQADGLDLGADGYLVKPFSFLVLVAQVRAMLRRRDHAGQQACLRVGPLEIDRSSREVHWDGQPVTLSPREFGLLVALASHPESVVPKDDLLRMVWGEEQFVTRNVVEVYVGYLRRKLSAVGAGELVQTVRGQGYRVCVDA</sequence>
<evidence type="ECO:0000256" key="7">
    <source>
        <dbReference type="PROSITE-ProRule" id="PRU01091"/>
    </source>
</evidence>
<comment type="caution">
    <text evidence="10">The sequence shown here is derived from an EMBL/GenBank/DDBJ whole genome shotgun (WGS) entry which is preliminary data.</text>
</comment>
<dbReference type="PROSITE" id="PS50110">
    <property type="entry name" value="RESPONSE_REGULATORY"/>
    <property type="match status" value="1"/>
</dbReference>
<dbReference type="InterPro" id="IPR001789">
    <property type="entry name" value="Sig_transdc_resp-reg_receiver"/>
</dbReference>
<name>A0ABT6PYU3_9PSEU</name>
<evidence type="ECO:0000256" key="1">
    <source>
        <dbReference type="ARBA" id="ARBA00022553"/>
    </source>
</evidence>
<dbReference type="CDD" id="cd00383">
    <property type="entry name" value="trans_reg_C"/>
    <property type="match status" value="1"/>
</dbReference>
<dbReference type="PANTHER" id="PTHR48111">
    <property type="entry name" value="REGULATOR OF RPOS"/>
    <property type="match status" value="1"/>
</dbReference>
<dbReference type="InterPro" id="IPR036388">
    <property type="entry name" value="WH-like_DNA-bd_sf"/>
</dbReference>
<dbReference type="Proteomes" id="UP001237595">
    <property type="component" value="Unassembled WGS sequence"/>
</dbReference>
<dbReference type="Pfam" id="PF00072">
    <property type="entry name" value="Response_reg"/>
    <property type="match status" value="1"/>
</dbReference>
<keyword evidence="3" id="KW-0805">Transcription regulation</keyword>
<dbReference type="Pfam" id="PF00486">
    <property type="entry name" value="Trans_reg_C"/>
    <property type="match status" value="1"/>
</dbReference>
<dbReference type="SUPFAM" id="SSF52172">
    <property type="entry name" value="CheY-like"/>
    <property type="match status" value="1"/>
</dbReference>
<dbReference type="InterPro" id="IPR011006">
    <property type="entry name" value="CheY-like_superfamily"/>
</dbReference>
<evidence type="ECO:0000256" key="2">
    <source>
        <dbReference type="ARBA" id="ARBA00023012"/>
    </source>
</evidence>